<name>A0A401YDR8_9ACTN</name>
<dbReference type="SUPFAM" id="SSF48264">
    <property type="entry name" value="Cytochrome P450"/>
    <property type="match status" value="1"/>
</dbReference>
<dbReference type="CDD" id="cd11031">
    <property type="entry name" value="Cyp158A-like"/>
    <property type="match status" value="1"/>
</dbReference>
<comment type="similarity">
    <text evidence="2 8">Belongs to the cytochrome P450 family.</text>
</comment>
<keyword evidence="4 8" id="KW-0479">Metal-binding</keyword>
<keyword evidence="3 8" id="KW-0349">Heme</keyword>
<evidence type="ECO:0000256" key="8">
    <source>
        <dbReference type="RuleBase" id="RU000461"/>
    </source>
</evidence>
<evidence type="ECO:0000313" key="9">
    <source>
        <dbReference type="EMBL" id="GCD92740.1"/>
    </source>
</evidence>
<keyword evidence="10" id="KW-1185">Reference proteome</keyword>
<comment type="caution">
    <text evidence="9">The sequence shown here is derived from an EMBL/GenBank/DDBJ whole genome shotgun (WGS) entry which is preliminary data.</text>
</comment>
<keyword evidence="7 8" id="KW-0503">Monooxygenase</keyword>
<dbReference type="Proteomes" id="UP000286931">
    <property type="component" value="Unassembled WGS sequence"/>
</dbReference>
<dbReference type="FunFam" id="1.10.630.10:FF:000018">
    <property type="entry name" value="Cytochrome P450 monooxygenase"/>
    <property type="match status" value="1"/>
</dbReference>
<evidence type="ECO:0000256" key="1">
    <source>
        <dbReference type="ARBA" id="ARBA00001971"/>
    </source>
</evidence>
<dbReference type="GO" id="GO:0004497">
    <property type="term" value="F:monooxygenase activity"/>
    <property type="evidence" value="ECO:0007669"/>
    <property type="project" value="UniProtKB-KW"/>
</dbReference>
<dbReference type="GO" id="GO:0016705">
    <property type="term" value="F:oxidoreductase activity, acting on paired donors, with incorporation or reduction of molecular oxygen"/>
    <property type="evidence" value="ECO:0007669"/>
    <property type="project" value="InterPro"/>
</dbReference>
<dbReference type="GO" id="GO:0005506">
    <property type="term" value="F:iron ion binding"/>
    <property type="evidence" value="ECO:0007669"/>
    <property type="project" value="InterPro"/>
</dbReference>
<dbReference type="RefSeq" id="WP_126635076.1">
    <property type="nucleotide sequence ID" value="NZ_BIFH01000013.1"/>
</dbReference>
<dbReference type="PRINTS" id="PR00385">
    <property type="entry name" value="P450"/>
</dbReference>
<dbReference type="InterPro" id="IPR017972">
    <property type="entry name" value="Cyt_P450_CS"/>
</dbReference>
<dbReference type="Gene3D" id="1.10.630.10">
    <property type="entry name" value="Cytochrome P450"/>
    <property type="match status" value="1"/>
</dbReference>
<dbReference type="AlphaFoldDB" id="A0A401YDR8"/>
<evidence type="ECO:0000256" key="5">
    <source>
        <dbReference type="ARBA" id="ARBA00023002"/>
    </source>
</evidence>
<dbReference type="OrthoDB" id="3804058at2"/>
<evidence type="ECO:0000256" key="7">
    <source>
        <dbReference type="ARBA" id="ARBA00023033"/>
    </source>
</evidence>
<evidence type="ECO:0000256" key="3">
    <source>
        <dbReference type="ARBA" id="ARBA00022617"/>
    </source>
</evidence>
<reference evidence="9 10" key="1">
    <citation type="submission" date="2018-12" db="EMBL/GenBank/DDBJ databases">
        <title>Draft genome sequence of Embleya hyalina NBRC 13850T.</title>
        <authorList>
            <person name="Komaki H."/>
            <person name="Hosoyama A."/>
            <person name="Kimura A."/>
            <person name="Ichikawa N."/>
            <person name="Tamura T."/>
        </authorList>
    </citation>
    <scope>NUCLEOTIDE SEQUENCE [LARGE SCALE GENOMIC DNA]</scope>
    <source>
        <strain evidence="9 10">NBRC 13850</strain>
    </source>
</reference>
<evidence type="ECO:0000313" key="10">
    <source>
        <dbReference type="Proteomes" id="UP000286931"/>
    </source>
</evidence>
<comment type="cofactor">
    <cofactor evidence="1">
        <name>heme</name>
        <dbReference type="ChEBI" id="CHEBI:30413"/>
    </cofactor>
</comment>
<keyword evidence="6 8" id="KW-0408">Iron</keyword>
<gene>
    <name evidence="9" type="ORF">EHYA_00381</name>
</gene>
<evidence type="ECO:0000256" key="2">
    <source>
        <dbReference type="ARBA" id="ARBA00010617"/>
    </source>
</evidence>
<organism evidence="9 10">
    <name type="scientific">Embleya hyalina</name>
    <dbReference type="NCBI Taxonomy" id="516124"/>
    <lineage>
        <taxon>Bacteria</taxon>
        <taxon>Bacillati</taxon>
        <taxon>Actinomycetota</taxon>
        <taxon>Actinomycetes</taxon>
        <taxon>Kitasatosporales</taxon>
        <taxon>Streptomycetaceae</taxon>
        <taxon>Embleya</taxon>
    </lineage>
</organism>
<dbReference type="InterPro" id="IPR002397">
    <property type="entry name" value="Cyt_P450_B"/>
</dbReference>
<dbReference type="PANTHER" id="PTHR46696">
    <property type="entry name" value="P450, PUTATIVE (EUROFUNG)-RELATED"/>
    <property type="match status" value="1"/>
</dbReference>
<dbReference type="InterPro" id="IPR001128">
    <property type="entry name" value="Cyt_P450"/>
</dbReference>
<proteinExistence type="inferred from homology"/>
<dbReference type="EMBL" id="BIFH01000013">
    <property type="protein sequence ID" value="GCD92740.1"/>
    <property type="molecule type" value="Genomic_DNA"/>
</dbReference>
<protein>
    <submittedName>
        <fullName evidence="9">Putative cytochrome P450</fullName>
    </submittedName>
</protein>
<accession>A0A401YDR8</accession>
<dbReference type="GO" id="GO:0020037">
    <property type="term" value="F:heme binding"/>
    <property type="evidence" value="ECO:0007669"/>
    <property type="project" value="InterPro"/>
</dbReference>
<evidence type="ECO:0000256" key="4">
    <source>
        <dbReference type="ARBA" id="ARBA00022723"/>
    </source>
</evidence>
<dbReference type="PRINTS" id="PR00359">
    <property type="entry name" value="BP450"/>
</dbReference>
<dbReference type="Pfam" id="PF00067">
    <property type="entry name" value="p450"/>
    <property type="match status" value="1"/>
</dbReference>
<sequence length="389" mass="42205">MEVVAQLPFRQGALQTAPRLRELRSLGTVHRVRTAMGDEAWLVTGHAQVRRLLDDDRLGRTHPTPETAARTGETLFDAVLGDFATEAADHARTRALLRPHFSPGRMRPLRPRVEALTTRLLDELIEHGPPADLHAMVAVPLPILVICALLGVPYRDCERFRAWTAEAADVGDPARSQRGLAELYAYGHELVARKRVEPGDDVISRLCAAEGVSDAEIAGLSMALLFAGQETTVVQIGMGVLLLLSNPDQWRALVHDPGLVAGAVEEILRASNTGGGGIPRYARRDLEIDGVAVRAGELVLLDNGSANHDPAAFPDPDRMDITRPASAHVTFGHGLRYCLGAPLARIELHAVFTRIATRLPTLRLAVEPDAVRMRPDAVTGGPAELPVRW</sequence>
<dbReference type="PROSITE" id="PS00086">
    <property type="entry name" value="CYTOCHROME_P450"/>
    <property type="match status" value="1"/>
</dbReference>
<dbReference type="PANTHER" id="PTHR46696:SF5">
    <property type="entry name" value="CYTOCHROME P450 BJ-1"/>
    <property type="match status" value="1"/>
</dbReference>
<keyword evidence="5 8" id="KW-0560">Oxidoreductase</keyword>
<dbReference type="InterPro" id="IPR036396">
    <property type="entry name" value="Cyt_P450_sf"/>
</dbReference>
<evidence type="ECO:0000256" key="6">
    <source>
        <dbReference type="ARBA" id="ARBA00023004"/>
    </source>
</evidence>